<dbReference type="Proteomes" id="UP000489600">
    <property type="component" value="Unassembled WGS sequence"/>
</dbReference>
<name>A0A565BY84_9BRAS</name>
<sequence>MSPRWCDLVPGIKRPRKRGRNKFKIRVLPQRRTELVGFIADLLRGTVDWERLSNSHERPSEGLSNTVLLHQSDVLRVEKDAKLSVNFTVTPNEDIVEDDYSWDNEITDPSVRLDFGVNTEEPPVEAFGLVGCRYISQLWRGNKACSSRSDHEHH</sequence>
<evidence type="ECO:0000313" key="2">
    <source>
        <dbReference type="Proteomes" id="UP000489600"/>
    </source>
</evidence>
<dbReference type="EMBL" id="CABITT030000005">
    <property type="protein sequence ID" value="VVB06355.1"/>
    <property type="molecule type" value="Genomic_DNA"/>
</dbReference>
<keyword evidence="2" id="KW-1185">Reference proteome</keyword>
<gene>
    <name evidence="1" type="ORF">ANE_LOCUS16799</name>
</gene>
<proteinExistence type="predicted"/>
<dbReference type="AlphaFoldDB" id="A0A565BY84"/>
<reference evidence="1" key="1">
    <citation type="submission" date="2019-07" db="EMBL/GenBank/DDBJ databases">
        <authorList>
            <person name="Dittberner H."/>
        </authorList>
    </citation>
    <scope>NUCLEOTIDE SEQUENCE [LARGE SCALE GENOMIC DNA]</scope>
</reference>
<comment type="caution">
    <text evidence="1">The sequence shown here is derived from an EMBL/GenBank/DDBJ whole genome shotgun (WGS) entry which is preliminary data.</text>
</comment>
<organism evidence="1 2">
    <name type="scientific">Arabis nemorensis</name>
    <dbReference type="NCBI Taxonomy" id="586526"/>
    <lineage>
        <taxon>Eukaryota</taxon>
        <taxon>Viridiplantae</taxon>
        <taxon>Streptophyta</taxon>
        <taxon>Embryophyta</taxon>
        <taxon>Tracheophyta</taxon>
        <taxon>Spermatophyta</taxon>
        <taxon>Magnoliopsida</taxon>
        <taxon>eudicotyledons</taxon>
        <taxon>Gunneridae</taxon>
        <taxon>Pentapetalae</taxon>
        <taxon>rosids</taxon>
        <taxon>malvids</taxon>
        <taxon>Brassicales</taxon>
        <taxon>Brassicaceae</taxon>
        <taxon>Arabideae</taxon>
        <taxon>Arabis</taxon>
    </lineage>
</organism>
<protein>
    <submittedName>
        <fullName evidence="1">Uncharacterized protein</fullName>
    </submittedName>
</protein>
<evidence type="ECO:0000313" key="1">
    <source>
        <dbReference type="EMBL" id="VVB06355.1"/>
    </source>
</evidence>
<accession>A0A565BY84</accession>